<keyword evidence="1" id="KW-0732">Signal</keyword>
<feature type="signal peptide" evidence="1">
    <location>
        <begin position="1"/>
        <end position="20"/>
    </location>
</feature>
<name>A0A9P0CHN0_9CUCU</name>
<organism evidence="2 3">
    <name type="scientific">Psylliodes chrysocephalus</name>
    <dbReference type="NCBI Taxonomy" id="3402493"/>
    <lineage>
        <taxon>Eukaryota</taxon>
        <taxon>Metazoa</taxon>
        <taxon>Ecdysozoa</taxon>
        <taxon>Arthropoda</taxon>
        <taxon>Hexapoda</taxon>
        <taxon>Insecta</taxon>
        <taxon>Pterygota</taxon>
        <taxon>Neoptera</taxon>
        <taxon>Endopterygota</taxon>
        <taxon>Coleoptera</taxon>
        <taxon>Polyphaga</taxon>
        <taxon>Cucujiformia</taxon>
        <taxon>Chrysomeloidea</taxon>
        <taxon>Chrysomelidae</taxon>
        <taxon>Galerucinae</taxon>
        <taxon>Alticini</taxon>
        <taxon>Psylliodes</taxon>
    </lineage>
</organism>
<evidence type="ECO:0000313" key="2">
    <source>
        <dbReference type="EMBL" id="CAH1103632.1"/>
    </source>
</evidence>
<reference evidence="2" key="1">
    <citation type="submission" date="2022-01" db="EMBL/GenBank/DDBJ databases">
        <authorList>
            <person name="King R."/>
        </authorList>
    </citation>
    <scope>NUCLEOTIDE SEQUENCE</scope>
</reference>
<protein>
    <submittedName>
        <fullName evidence="2">Uncharacterized protein</fullName>
    </submittedName>
</protein>
<accession>A0A9P0CHN0</accession>
<dbReference type="Proteomes" id="UP001153636">
    <property type="component" value="Chromosome 14"/>
</dbReference>
<evidence type="ECO:0000313" key="3">
    <source>
        <dbReference type="Proteomes" id="UP001153636"/>
    </source>
</evidence>
<feature type="chain" id="PRO_5040146679" evidence="1">
    <location>
        <begin position="21"/>
        <end position="1915"/>
    </location>
</feature>
<proteinExistence type="predicted"/>
<dbReference type="EMBL" id="OV651826">
    <property type="protein sequence ID" value="CAH1103632.1"/>
    <property type="molecule type" value="Genomic_DNA"/>
</dbReference>
<evidence type="ECO:0000256" key="1">
    <source>
        <dbReference type="SAM" id="SignalP"/>
    </source>
</evidence>
<dbReference type="OrthoDB" id="7936313at2759"/>
<sequence length="1915" mass="217947">MKKCFVYLFINACFFNVYNATILDLNEYLNQKGNYLQEMINKKNHLQHKRDSNFVMVKNIPEGIYPELTDYIKIFSLFNTTHILTKNGVYEIINNSIISRQDMGRLKKISENKFITFFKSVIFNSTSFIVFNSEVTGDSYIYQLINGSYNLIQNIKSPYARDAHFFINNNNLYLIMVNNKGDSMAESSICKWLGFHFDEIQTVFTTEAIKVGSFTTRTAEIIIILQDIPNKALSSAVFKFNNDEIKKIQLLKTYHGVHLDTYTSKNKKYLIIFNRIGNNVIYEWNDYQFTVRSKFQTKEMVHNSQIFILNGTPFLGISFSNKLQIYNLIYGKIKLENEIQNPSKLTKLLDFHVDKNGTTYIIESDEKNIIKIIVFSLKYNFTNTEQNLADRDILRECFKALEIKVDSANKKLVGLKKKLSENARFRREVILKVENLKQESDIENQIHILKNKFAEINSTVDNYKFPIENNIVINGKVNFKGGVNSKKITGSNIVIKEINGQKWVPEQWLRYTEPQTISGFSKVKTITASEVETSSTDPLFKDLLLKNMDQTINGSVSIESLTVSKLYVKKVNGIPMEEVYYKNKPQQIKGVKTFKYLNADEFNLTSINKDNPDEIISSVLSSPNLDLDSNITVENLEVETINGIPWNQLKENVFRINITKEITGPITFKKIITKQLTAKKIKDIDASNLLTKTTDQIIESNMEFENIFTNELKLETVNGIKIPQDVVFANENTTIQGHIKIDKLKVLNNVTLSGKFDDSFFLKDGGHIMGTKMSDLLQIYSGKITINGNLYLSNLKLLPNAKLIVSGIEVNPNFTKIYWTKNTHQIISVPVNFLQGIVTPHLLTKVLNNVRIDQYMLNNNERSLETDFKFENVTIKGNVILSDAAHHRPDFNKLLKEAVQTTGNYVIHGKKTYLKTLKAENLQTLHLDGVNVDEALNKKWPKKVTGIKTFKNMLVKNDADIAINEVEYINGNSVENFLSKVIFIDRPTNITHLDFENIIVNNLHVNELNDHSLEEYTSLTKNLLSAKVINNLTIKGNATIDHIKNIAFLNDIAFSELPKNRPEAGKHGISNEVEFTGKIKVKNFIADHINDISLRNLTRRVLNRQYPQTISASYTVSNLKAGNIFTKKINNVPIENIIDTHTTSPQKILSPNGSVSLSNIAIMRNLEAAQLKPCGLDTIHIELTDPPTQKWTDILIKGNVTVLDEESFLYRLFEKTVKLNTRNIIHCDVNISSRASMKNLHTNNLINNVHIPHLLEDAVLTKSDGEQKITGEKWFTTLRTRVSDILGDTNVDFLNEENVTALDNDIIDKNGDNVIRGKKIFYRGLQTKKFHSKTVCGVNPDDIVNLDQPKLIPEAVFDTLDVKGDLNIKMYNKQDFTGFIEKRLLINGFKNQVATGIYYFDNVEVQNFTTPYINNMKVEDIVFDEGTQNITSVKYFKHPVNVYGNISVNIINGVNITYEFLNSIPFEGSVEIDGNIVLLKSSNINGSLTTNSINGFPVTSIKELLSSNTTLIESEEIYYLKEQLIEKINENLPIVQSLPTDFMYLENSNSLQITLPNTVSGSTITSNGYVLLHINGHESGTHCGLPSNCSCPVQYTIEISPQNSINKFPHKGFQRIFSYDDDSMTVNFMTNSVSRSSTCRTTHSKVYNEISMMTWNTKSQDNTIGQFHQYDKFLSGYVSKVDFFTLNGKTYAVVGRYYDPVTDKYELDCSVLRFNDNKTRVLEIQIIPTKGVEEVYLLPTAQGVVLILGNKMPLDFHHKQEETQIFRFNPEKEQFSLLRTIPTFGCSSAAGVVHGSDSLIALAHKEAPVQVLKYYPEFDNYYFYQSFELDQPVIGISSFYVGDFGISDAYLGLVTSQEKYYIYAYQFLEGFKLKSTGKLDGLTNLVSFKLNMQTYVFASSAQYSSLLRIVKNGSC</sequence>
<gene>
    <name evidence="2" type="ORF">PSYICH_LOCUS4389</name>
</gene>
<keyword evidence="3" id="KW-1185">Reference proteome</keyword>